<proteinExistence type="predicted"/>
<accession>A0A2A6CLE5</accession>
<reference evidence="1" key="2">
    <citation type="submission" date="2022-06" db="UniProtKB">
        <authorList>
            <consortium name="EnsemblMetazoa"/>
        </authorList>
    </citation>
    <scope>IDENTIFICATION</scope>
    <source>
        <strain evidence="1">PS312</strain>
    </source>
</reference>
<dbReference type="AlphaFoldDB" id="A0A2A6CLE5"/>
<dbReference type="Proteomes" id="UP000005239">
    <property type="component" value="Unassembled WGS sequence"/>
</dbReference>
<gene>
    <name evidence="1" type="primary">WBGene00284063</name>
</gene>
<protein>
    <submittedName>
        <fullName evidence="1">Very-long-chain 3-oxoacyl-CoA synthase</fullName>
    </submittedName>
</protein>
<accession>A0A8R1Z496</accession>
<organism evidence="1 2">
    <name type="scientific">Pristionchus pacificus</name>
    <name type="common">Parasitic nematode worm</name>
    <dbReference type="NCBI Taxonomy" id="54126"/>
    <lineage>
        <taxon>Eukaryota</taxon>
        <taxon>Metazoa</taxon>
        <taxon>Ecdysozoa</taxon>
        <taxon>Nematoda</taxon>
        <taxon>Chromadorea</taxon>
        <taxon>Rhabditida</taxon>
        <taxon>Rhabditina</taxon>
        <taxon>Diplogasteromorpha</taxon>
        <taxon>Diplogasteroidea</taxon>
        <taxon>Neodiplogasteridae</taxon>
        <taxon>Pristionchus</taxon>
    </lineage>
</organism>
<reference evidence="2" key="1">
    <citation type="journal article" date="2008" name="Nat. Genet.">
        <title>The Pristionchus pacificus genome provides a unique perspective on nematode lifestyle and parasitism.</title>
        <authorList>
            <person name="Dieterich C."/>
            <person name="Clifton S.W."/>
            <person name="Schuster L.N."/>
            <person name="Chinwalla A."/>
            <person name="Delehaunty K."/>
            <person name="Dinkelacker I."/>
            <person name="Fulton L."/>
            <person name="Fulton R."/>
            <person name="Godfrey J."/>
            <person name="Minx P."/>
            <person name="Mitreva M."/>
            <person name="Roeseler W."/>
            <person name="Tian H."/>
            <person name="Witte H."/>
            <person name="Yang S.P."/>
            <person name="Wilson R.K."/>
            <person name="Sommer R.J."/>
        </authorList>
    </citation>
    <scope>NUCLEOTIDE SEQUENCE [LARGE SCALE GENOMIC DNA]</scope>
    <source>
        <strain evidence="2">PS312</strain>
    </source>
</reference>
<sequence>MPYQTQHAMRLPSEGSEDGTRTPIGDVTSKMIEDPKYHYCNETLPCMYEDERGQLFYFPYKYESILGIERAMTDRKAFDLRLPLIFWNATLAVLSLVGTIRIGEEFV</sequence>
<evidence type="ECO:0000313" key="1">
    <source>
        <dbReference type="EnsemblMetazoa" id="PPA45694.1"/>
    </source>
</evidence>
<evidence type="ECO:0000313" key="2">
    <source>
        <dbReference type="Proteomes" id="UP000005239"/>
    </source>
</evidence>
<dbReference type="EnsemblMetazoa" id="PPA45694.1">
    <property type="protein sequence ID" value="PPA45694.1"/>
    <property type="gene ID" value="WBGene00284063"/>
</dbReference>
<dbReference type="GO" id="GO:0006633">
    <property type="term" value="P:fatty acid biosynthetic process"/>
    <property type="evidence" value="ECO:0007669"/>
    <property type="project" value="UniProtKB-UniPathway"/>
</dbReference>
<name>A0A2A6CLE5_PRIPA</name>
<keyword evidence="2" id="KW-1185">Reference proteome</keyword>